<gene>
    <name evidence="9" type="primary">dppB_2</name>
    <name evidence="9" type="ORF">H0A61_01810</name>
</gene>
<evidence type="ECO:0000256" key="7">
    <source>
        <dbReference type="RuleBase" id="RU363032"/>
    </source>
</evidence>
<keyword evidence="10" id="KW-1185">Reference proteome</keyword>
<comment type="subcellular location">
    <subcellularLocation>
        <location evidence="1 7">Cell membrane</location>
        <topology evidence="1 7">Multi-pass membrane protein</topology>
    </subcellularLocation>
</comment>
<dbReference type="InterPro" id="IPR000515">
    <property type="entry name" value="MetI-like"/>
</dbReference>
<dbReference type="Gene3D" id="1.10.3720.10">
    <property type="entry name" value="MetI-like"/>
    <property type="match status" value="1"/>
</dbReference>
<dbReference type="InterPro" id="IPR035906">
    <property type="entry name" value="MetI-like_sf"/>
</dbReference>
<evidence type="ECO:0000256" key="3">
    <source>
        <dbReference type="ARBA" id="ARBA00022475"/>
    </source>
</evidence>
<proteinExistence type="inferred from homology"/>
<dbReference type="AlphaFoldDB" id="A0A8A0RPW7"/>
<keyword evidence="2 7" id="KW-0813">Transport</keyword>
<accession>A0A8A0RPW7</accession>
<dbReference type="CDD" id="cd06261">
    <property type="entry name" value="TM_PBP2"/>
    <property type="match status" value="1"/>
</dbReference>
<dbReference type="GO" id="GO:0055085">
    <property type="term" value="P:transmembrane transport"/>
    <property type="evidence" value="ECO:0007669"/>
    <property type="project" value="InterPro"/>
</dbReference>
<dbReference type="GO" id="GO:0005886">
    <property type="term" value="C:plasma membrane"/>
    <property type="evidence" value="ECO:0007669"/>
    <property type="project" value="UniProtKB-SubCell"/>
</dbReference>
<dbReference type="PROSITE" id="PS50928">
    <property type="entry name" value="ABC_TM1"/>
    <property type="match status" value="1"/>
</dbReference>
<reference evidence="9" key="1">
    <citation type="submission" date="2020-07" db="EMBL/GenBank/DDBJ databases">
        <title>Koleobacter methoxysyntrophicus gen. nov., sp. nov., a novel anaerobic bacterium isolated from deep subsurface oil field and proposal of Koleobacterales ord. nov. in the phylum Firmicutes.</title>
        <authorList>
            <person name="Sakamoto S."/>
            <person name="Tamaki H."/>
        </authorList>
    </citation>
    <scope>NUCLEOTIDE SEQUENCE</scope>
    <source>
        <strain evidence="9">NRmbB1</strain>
    </source>
</reference>
<feature type="transmembrane region" description="Helical" evidence="7">
    <location>
        <begin position="259"/>
        <end position="281"/>
    </location>
</feature>
<feature type="transmembrane region" description="Helical" evidence="7">
    <location>
        <begin position="105"/>
        <end position="126"/>
    </location>
</feature>
<dbReference type="Pfam" id="PF00528">
    <property type="entry name" value="BPD_transp_1"/>
    <property type="match status" value="1"/>
</dbReference>
<evidence type="ECO:0000256" key="6">
    <source>
        <dbReference type="ARBA" id="ARBA00023136"/>
    </source>
</evidence>
<protein>
    <submittedName>
        <fullName evidence="9">Dipeptide transport system permease protein DppB</fullName>
    </submittedName>
</protein>
<name>A0A8A0RPW7_9FIRM</name>
<keyword evidence="3" id="KW-1003">Cell membrane</keyword>
<dbReference type="EMBL" id="CP059066">
    <property type="protein sequence ID" value="QSQ09447.1"/>
    <property type="molecule type" value="Genomic_DNA"/>
</dbReference>
<evidence type="ECO:0000313" key="10">
    <source>
        <dbReference type="Proteomes" id="UP000662904"/>
    </source>
</evidence>
<evidence type="ECO:0000256" key="4">
    <source>
        <dbReference type="ARBA" id="ARBA00022692"/>
    </source>
</evidence>
<keyword evidence="6 7" id="KW-0472">Membrane</keyword>
<dbReference type="InterPro" id="IPR045621">
    <property type="entry name" value="BPD_transp_1_N"/>
</dbReference>
<comment type="similarity">
    <text evidence="7">Belongs to the binding-protein-dependent transport system permease family.</text>
</comment>
<evidence type="ECO:0000256" key="2">
    <source>
        <dbReference type="ARBA" id="ARBA00022448"/>
    </source>
</evidence>
<dbReference type="Pfam" id="PF19300">
    <property type="entry name" value="BPD_transp_1_N"/>
    <property type="match status" value="1"/>
</dbReference>
<keyword evidence="5 7" id="KW-1133">Transmembrane helix</keyword>
<evidence type="ECO:0000256" key="5">
    <source>
        <dbReference type="ARBA" id="ARBA00022989"/>
    </source>
</evidence>
<sequence length="337" mass="37087">MVKGIKIIERVLYTIPTMLGIAVIIFLFMRLTPGDPVDIMMGKAGMVSREEIEALRQEFNLDKPIQTQLYLFLSGAVRGDLGSSITKGVPVIQLIGEALPATIELAAAALIIALFLSMPIGIISAVKQNSWIDRTAMTASFIGISMPAFWLGIVSILIFSVKLNLFPSQGRISFFMDIRRITGFYILDSLLTGDWEAFVDSLKHLFLPALTLGASVAAVAARVMRSSMLEVLRQDYVVLARAKGLPEWLVILKHSVKNALIPTVTVMGMQVGVLLGGNMIVENVFGWPGIGRMVVNAIFDRDYPLVQGVVMFYAFTFVIANLLVDILYTYLNPKIEL</sequence>
<feature type="transmembrane region" description="Helical" evidence="7">
    <location>
        <begin position="310"/>
        <end position="331"/>
    </location>
</feature>
<dbReference type="PANTHER" id="PTHR43163:SF6">
    <property type="entry name" value="DIPEPTIDE TRANSPORT SYSTEM PERMEASE PROTEIN DPPB-RELATED"/>
    <property type="match status" value="1"/>
</dbReference>
<dbReference type="Proteomes" id="UP000662904">
    <property type="component" value="Chromosome"/>
</dbReference>
<evidence type="ECO:0000256" key="1">
    <source>
        <dbReference type="ARBA" id="ARBA00004651"/>
    </source>
</evidence>
<dbReference type="SUPFAM" id="SSF161098">
    <property type="entry name" value="MetI-like"/>
    <property type="match status" value="1"/>
</dbReference>
<feature type="transmembrane region" description="Helical" evidence="7">
    <location>
        <begin position="138"/>
        <end position="161"/>
    </location>
</feature>
<evidence type="ECO:0000259" key="8">
    <source>
        <dbReference type="PROSITE" id="PS50928"/>
    </source>
</evidence>
<organism evidence="9 10">
    <name type="scientific">Koleobacter methoxysyntrophicus</name>
    <dbReference type="NCBI Taxonomy" id="2751313"/>
    <lineage>
        <taxon>Bacteria</taxon>
        <taxon>Bacillati</taxon>
        <taxon>Bacillota</taxon>
        <taxon>Clostridia</taxon>
        <taxon>Koleobacterales</taxon>
        <taxon>Koleobacteraceae</taxon>
        <taxon>Koleobacter</taxon>
    </lineage>
</organism>
<feature type="domain" description="ABC transmembrane type-1" evidence="8">
    <location>
        <begin position="99"/>
        <end position="328"/>
    </location>
</feature>
<feature type="transmembrane region" description="Helical" evidence="7">
    <location>
        <begin position="12"/>
        <end position="31"/>
    </location>
</feature>
<dbReference type="KEGG" id="kme:H0A61_01810"/>
<feature type="transmembrane region" description="Helical" evidence="7">
    <location>
        <begin position="205"/>
        <end position="224"/>
    </location>
</feature>
<evidence type="ECO:0000313" key="9">
    <source>
        <dbReference type="EMBL" id="QSQ09447.1"/>
    </source>
</evidence>
<dbReference type="PANTHER" id="PTHR43163">
    <property type="entry name" value="DIPEPTIDE TRANSPORT SYSTEM PERMEASE PROTEIN DPPB-RELATED"/>
    <property type="match status" value="1"/>
</dbReference>
<keyword evidence="4 7" id="KW-0812">Transmembrane</keyword>